<comment type="caution">
    <text evidence="1">The sequence shown here is derived from an EMBL/GenBank/DDBJ whole genome shotgun (WGS) entry which is preliminary data.</text>
</comment>
<accession>A0ABP5G0V8</accession>
<proteinExistence type="predicted"/>
<dbReference type="Proteomes" id="UP001501461">
    <property type="component" value="Unassembled WGS sequence"/>
</dbReference>
<organism evidence="1 2">
    <name type="scientific">Yaniella flava</name>
    <dbReference type="NCBI Taxonomy" id="287930"/>
    <lineage>
        <taxon>Bacteria</taxon>
        <taxon>Bacillati</taxon>
        <taxon>Actinomycetota</taxon>
        <taxon>Actinomycetes</taxon>
        <taxon>Micrococcales</taxon>
        <taxon>Micrococcaceae</taxon>
        <taxon>Yaniella</taxon>
    </lineage>
</organism>
<evidence type="ECO:0000313" key="1">
    <source>
        <dbReference type="EMBL" id="GAA2036702.1"/>
    </source>
</evidence>
<dbReference type="EMBL" id="BAAAMN010000029">
    <property type="protein sequence ID" value="GAA2036702.1"/>
    <property type="molecule type" value="Genomic_DNA"/>
</dbReference>
<evidence type="ECO:0000313" key="2">
    <source>
        <dbReference type="Proteomes" id="UP001501461"/>
    </source>
</evidence>
<gene>
    <name evidence="1" type="ORF">GCM10009720_16590</name>
</gene>
<keyword evidence="2" id="KW-1185">Reference proteome</keyword>
<reference evidence="2" key="1">
    <citation type="journal article" date="2019" name="Int. J. Syst. Evol. Microbiol.">
        <title>The Global Catalogue of Microorganisms (GCM) 10K type strain sequencing project: providing services to taxonomists for standard genome sequencing and annotation.</title>
        <authorList>
            <consortium name="The Broad Institute Genomics Platform"/>
            <consortium name="The Broad Institute Genome Sequencing Center for Infectious Disease"/>
            <person name="Wu L."/>
            <person name="Ma J."/>
        </authorList>
    </citation>
    <scope>NUCLEOTIDE SEQUENCE [LARGE SCALE GENOMIC DNA]</scope>
    <source>
        <strain evidence="2">JCM 13595</strain>
    </source>
</reference>
<protein>
    <submittedName>
        <fullName evidence="1">Uncharacterized protein</fullName>
    </submittedName>
</protein>
<sequence>MTDMLAGFTPSLLLGAALVLYRCKGWFGYIGALLSVAESSRNAVHFQLLNESCRLASCRQQIM</sequence>
<name>A0ABP5G0V8_9MICC</name>